<dbReference type="Proteomes" id="UP000708148">
    <property type="component" value="Unassembled WGS sequence"/>
</dbReference>
<organism evidence="1 2">
    <name type="scientific">Ostreobium quekettii</name>
    <dbReference type="NCBI Taxonomy" id="121088"/>
    <lineage>
        <taxon>Eukaryota</taxon>
        <taxon>Viridiplantae</taxon>
        <taxon>Chlorophyta</taxon>
        <taxon>core chlorophytes</taxon>
        <taxon>Ulvophyceae</taxon>
        <taxon>TCBD clade</taxon>
        <taxon>Bryopsidales</taxon>
        <taxon>Ostreobineae</taxon>
        <taxon>Ostreobiaceae</taxon>
        <taxon>Ostreobium</taxon>
    </lineage>
</organism>
<evidence type="ECO:0000313" key="1">
    <source>
        <dbReference type="EMBL" id="CAD7703016.1"/>
    </source>
</evidence>
<proteinExistence type="predicted"/>
<accession>A0A8S1JG64</accession>
<protein>
    <submittedName>
        <fullName evidence="1">Uncharacterized protein</fullName>
    </submittedName>
</protein>
<evidence type="ECO:0000313" key="2">
    <source>
        <dbReference type="Proteomes" id="UP000708148"/>
    </source>
</evidence>
<keyword evidence="2" id="KW-1185">Reference proteome</keyword>
<comment type="caution">
    <text evidence="1">The sequence shown here is derived from an EMBL/GenBank/DDBJ whole genome shotgun (WGS) entry which is preliminary data.</text>
</comment>
<reference evidence="1" key="1">
    <citation type="submission" date="2020-12" db="EMBL/GenBank/DDBJ databases">
        <authorList>
            <person name="Iha C."/>
        </authorList>
    </citation>
    <scope>NUCLEOTIDE SEQUENCE</scope>
</reference>
<sequence length="130" mass="14740">MMASFVPDVATNWEPLMMAHDGHRVAWWVCHVIGLHWVSTTCVMCTACGGPTTYLVSYWTPLSWKEGNKENRPESSLQAVRQNLKVIRKLTAENEERANSGGNCWLKMSSCALLQFGRKMASSYRPFLRS</sequence>
<dbReference type="AlphaFoldDB" id="A0A8S1JG64"/>
<dbReference type="EMBL" id="CAJHUC010002033">
    <property type="protein sequence ID" value="CAD7703016.1"/>
    <property type="molecule type" value="Genomic_DNA"/>
</dbReference>
<name>A0A8S1JG64_9CHLO</name>
<gene>
    <name evidence="1" type="ORF">OSTQU699_LOCUS8373</name>
</gene>